<sequence>MTTPDQPADPRPADGTAVSGAVPAMRKSLLYGAVFTVVLAIGASVVGALVAELPGLLSGLIGALMGFVFLGLTAASILLADRVTRGDLLSPAYFGIVLGAWLLKFLIFLVLIFVLGDVPALDRIVLFLTLVVAVLGGLVTDLLGVARARVPYVDAPRAPRP</sequence>
<dbReference type="Proteomes" id="UP001164706">
    <property type="component" value="Chromosome"/>
</dbReference>
<dbReference type="RefSeq" id="WP_267780696.1">
    <property type="nucleotide sequence ID" value="NZ_CP113089.1"/>
</dbReference>
<name>A0A9E8S8Z5_9MICO</name>
<reference evidence="2" key="1">
    <citation type="submission" date="2022-11" db="EMBL/GenBank/DDBJ databases">
        <title>Description of Microcella daejonensis nov. sp, isolated from riverside soil.</title>
        <authorList>
            <person name="Molina K.M."/>
            <person name="Kim S.B."/>
        </authorList>
    </citation>
    <scope>NUCLEOTIDE SEQUENCE</scope>
    <source>
        <strain evidence="2">MMS21-STM12</strain>
    </source>
</reference>
<feature type="transmembrane region" description="Helical" evidence="1">
    <location>
        <begin position="29"/>
        <end position="50"/>
    </location>
</feature>
<evidence type="ECO:0008006" key="4">
    <source>
        <dbReference type="Google" id="ProtNLM"/>
    </source>
</evidence>
<dbReference type="KEGG" id="mdb:OVN18_10305"/>
<proteinExistence type="predicted"/>
<keyword evidence="1" id="KW-0472">Membrane</keyword>
<evidence type="ECO:0000256" key="1">
    <source>
        <dbReference type="SAM" id="Phobius"/>
    </source>
</evidence>
<evidence type="ECO:0000313" key="2">
    <source>
        <dbReference type="EMBL" id="WAB80946.1"/>
    </source>
</evidence>
<accession>A0A9E8S8Z5</accession>
<keyword evidence="1" id="KW-0812">Transmembrane</keyword>
<gene>
    <name evidence="2" type="ORF">OVN18_10305</name>
</gene>
<feature type="transmembrane region" description="Helical" evidence="1">
    <location>
        <begin position="120"/>
        <end position="139"/>
    </location>
</feature>
<feature type="transmembrane region" description="Helical" evidence="1">
    <location>
        <begin position="56"/>
        <end position="80"/>
    </location>
</feature>
<dbReference type="AlphaFoldDB" id="A0A9E8S8Z5"/>
<keyword evidence="3" id="KW-1185">Reference proteome</keyword>
<feature type="transmembrane region" description="Helical" evidence="1">
    <location>
        <begin position="92"/>
        <end position="114"/>
    </location>
</feature>
<evidence type="ECO:0000313" key="3">
    <source>
        <dbReference type="Proteomes" id="UP001164706"/>
    </source>
</evidence>
<dbReference type="EMBL" id="CP113089">
    <property type="protein sequence ID" value="WAB80946.1"/>
    <property type="molecule type" value="Genomic_DNA"/>
</dbReference>
<organism evidence="2 3">
    <name type="scientific">Microcella daejeonensis</name>
    <dbReference type="NCBI Taxonomy" id="2994971"/>
    <lineage>
        <taxon>Bacteria</taxon>
        <taxon>Bacillati</taxon>
        <taxon>Actinomycetota</taxon>
        <taxon>Actinomycetes</taxon>
        <taxon>Micrococcales</taxon>
        <taxon>Microbacteriaceae</taxon>
        <taxon>Microcella</taxon>
    </lineage>
</organism>
<keyword evidence="1" id="KW-1133">Transmembrane helix</keyword>
<protein>
    <recommendedName>
        <fullName evidence="4">ATP synthase protein I</fullName>
    </recommendedName>
</protein>